<evidence type="ECO:0000313" key="2">
    <source>
        <dbReference type="Proteomes" id="UP000617531"/>
    </source>
</evidence>
<dbReference type="Proteomes" id="UP000617531">
    <property type="component" value="Unassembled WGS sequence"/>
</dbReference>
<dbReference type="RefSeq" id="WP_191283220.1">
    <property type="nucleotide sequence ID" value="NZ_BNAI01000003.1"/>
</dbReference>
<accession>A0A8J3M1P1</accession>
<proteinExistence type="predicted"/>
<reference evidence="1" key="1">
    <citation type="journal article" date="2014" name="Int. J. Syst. Evol. Microbiol.">
        <title>Complete genome sequence of Corynebacterium casei LMG S-19264T (=DSM 44701T), isolated from a smear-ripened cheese.</title>
        <authorList>
            <consortium name="US DOE Joint Genome Institute (JGI-PGF)"/>
            <person name="Walter F."/>
            <person name="Albersmeier A."/>
            <person name="Kalinowski J."/>
            <person name="Ruckert C."/>
        </authorList>
    </citation>
    <scope>NUCLEOTIDE SEQUENCE</scope>
    <source>
        <strain evidence="1">CGMCC 1.16548</strain>
    </source>
</reference>
<comment type="caution">
    <text evidence="1">The sequence shown here is derived from an EMBL/GenBank/DDBJ whole genome shotgun (WGS) entry which is preliminary data.</text>
</comment>
<dbReference type="EMBL" id="BNAI01000003">
    <property type="protein sequence ID" value="GHF18073.1"/>
    <property type="molecule type" value="Genomic_DNA"/>
</dbReference>
<dbReference type="PROSITE" id="PS51257">
    <property type="entry name" value="PROKAR_LIPOPROTEIN"/>
    <property type="match status" value="1"/>
</dbReference>
<evidence type="ECO:0008006" key="3">
    <source>
        <dbReference type="Google" id="ProtNLM"/>
    </source>
</evidence>
<keyword evidence="2" id="KW-1185">Reference proteome</keyword>
<reference evidence="1" key="2">
    <citation type="submission" date="2020-09" db="EMBL/GenBank/DDBJ databases">
        <authorList>
            <person name="Sun Q."/>
            <person name="Zhou Y."/>
        </authorList>
    </citation>
    <scope>NUCLEOTIDE SEQUENCE</scope>
    <source>
        <strain evidence="1">CGMCC 1.16548</strain>
    </source>
</reference>
<name>A0A8J3M1P1_9MICO</name>
<gene>
    <name evidence="1" type="ORF">GCM10011600_18750</name>
</gene>
<dbReference type="AlphaFoldDB" id="A0A8J3M1P1"/>
<sequence>MPRAAAVALGAVLLIGLPTLTGCSVVEGIIEQQTGGDVDLGGNTVPADFPSAVPLADGEVVNGSKISGGDGETVWNVLMNVSDLAAPDSIAAQLEGAGFASAGTGDVSDSGGTLTYTKDNLVVNVLLGKTDSGWTANYTVAQTAG</sequence>
<protein>
    <recommendedName>
        <fullName evidence="3">Lipoprotein</fullName>
    </recommendedName>
</protein>
<organism evidence="1 2">
    <name type="scientific">Pseudolysinimonas yzui</name>
    <dbReference type="NCBI Taxonomy" id="2708254"/>
    <lineage>
        <taxon>Bacteria</taxon>
        <taxon>Bacillati</taxon>
        <taxon>Actinomycetota</taxon>
        <taxon>Actinomycetes</taxon>
        <taxon>Micrococcales</taxon>
        <taxon>Microbacteriaceae</taxon>
        <taxon>Pseudolysinimonas</taxon>
    </lineage>
</organism>
<evidence type="ECO:0000313" key="1">
    <source>
        <dbReference type="EMBL" id="GHF18073.1"/>
    </source>
</evidence>